<evidence type="ECO:0000256" key="1">
    <source>
        <dbReference type="SAM" id="MobiDB-lite"/>
    </source>
</evidence>
<sequence>MVLGAYGKKGTQVKNDRVAKEDMGKLERNRIGRRETKWGELTSRTPGILAEQSCARTDNRRRHRKLQEPGRPLELRADTSLCSREESTSSTKPDRAAGAARSTGRKRRAGSGRRRRTEGSRAGEETADKLAFASFLLRRQSQQVAAAEQETAAKRRSPVFNSASGSSAPVVTAAIGR</sequence>
<organism evidence="2 3">
    <name type="scientific">Panicum hallii var. hallii</name>
    <dbReference type="NCBI Taxonomy" id="1504633"/>
    <lineage>
        <taxon>Eukaryota</taxon>
        <taxon>Viridiplantae</taxon>
        <taxon>Streptophyta</taxon>
        <taxon>Embryophyta</taxon>
        <taxon>Tracheophyta</taxon>
        <taxon>Spermatophyta</taxon>
        <taxon>Magnoliopsida</taxon>
        <taxon>Liliopsida</taxon>
        <taxon>Poales</taxon>
        <taxon>Poaceae</taxon>
        <taxon>PACMAD clade</taxon>
        <taxon>Panicoideae</taxon>
        <taxon>Panicodae</taxon>
        <taxon>Paniceae</taxon>
        <taxon>Panicinae</taxon>
        <taxon>Panicum</taxon>
        <taxon>Panicum sect. Panicum</taxon>
    </lineage>
</organism>
<evidence type="ECO:0000313" key="2">
    <source>
        <dbReference type="EMBL" id="PUZ54225.1"/>
    </source>
</evidence>
<feature type="compositionally biased region" description="Polar residues" evidence="1">
    <location>
        <begin position="159"/>
        <end position="169"/>
    </location>
</feature>
<dbReference type="AlphaFoldDB" id="A0A2T7DF78"/>
<feature type="compositionally biased region" description="Low complexity" evidence="1">
    <location>
        <begin position="141"/>
        <end position="150"/>
    </location>
</feature>
<feature type="compositionally biased region" description="Basic residues" evidence="1">
    <location>
        <begin position="103"/>
        <end position="116"/>
    </location>
</feature>
<feature type="compositionally biased region" description="Basic and acidic residues" evidence="1">
    <location>
        <begin position="117"/>
        <end position="127"/>
    </location>
</feature>
<keyword evidence="3" id="KW-1185">Reference proteome</keyword>
<reference evidence="2 3" key="1">
    <citation type="submission" date="2018-04" db="EMBL/GenBank/DDBJ databases">
        <title>WGS assembly of Panicum hallii var. hallii HAL2.</title>
        <authorList>
            <person name="Lovell J."/>
            <person name="Jenkins J."/>
            <person name="Lowry D."/>
            <person name="Mamidi S."/>
            <person name="Sreedasyam A."/>
            <person name="Weng X."/>
            <person name="Barry K."/>
            <person name="Bonette J."/>
            <person name="Campitelli B."/>
            <person name="Daum C."/>
            <person name="Gordon S."/>
            <person name="Gould B."/>
            <person name="Lipzen A."/>
            <person name="MacQueen A."/>
            <person name="Palacio-Mejia J."/>
            <person name="Plott C."/>
            <person name="Shakirov E."/>
            <person name="Shu S."/>
            <person name="Yoshinaga Y."/>
            <person name="Zane M."/>
            <person name="Rokhsar D."/>
            <person name="Grimwood J."/>
            <person name="Schmutz J."/>
            <person name="Juenger T."/>
        </authorList>
    </citation>
    <scope>NUCLEOTIDE SEQUENCE [LARGE SCALE GENOMIC DNA]</scope>
    <source>
        <strain evidence="3">cv. HAL2</strain>
    </source>
</reference>
<protein>
    <submittedName>
        <fullName evidence="2">Uncharacterized protein</fullName>
    </submittedName>
</protein>
<feature type="compositionally biased region" description="Basic and acidic residues" evidence="1">
    <location>
        <begin position="66"/>
        <end position="95"/>
    </location>
</feature>
<name>A0A2T7DF78_9POAL</name>
<accession>A0A2T7DF78</accession>
<feature type="compositionally biased region" description="Basic and acidic residues" evidence="1">
    <location>
        <begin position="14"/>
        <end position="38"/>
    </location>
</feature>
<feature type="region of interest" description="Disordered" evidence="1">
    <location>
        <begin position="141"/>
        <end position="177"/>
    </location>
</feature>
<gene>
    <name evidence="2" type="ORF">GQ55_5G113600</name>
</gene>
<proteinExistence type="predicted"/>
<dbReference type="EMBL" id="CM009753">
    <property type="protein sequence ID" value="PUZ54225.1"/>
    <property type="molecule type" value="Genomic_DNA"/>
</dbReference>
<dbReference type="Proteomes" id="UP000244336">
    <property type="component" value="Chromosome 5"/>
</dbReference>
<feature type="region of interest" description="Disordered" evidence="1">
    <location>
        <begin position="1"/>
        <end position="127"/>
    </location>
</feature>
<dbReference type="Gramene" id="PUZ54225">
    <property type="protein sequence ID" value="PUZ54225"/>
    <property type="gene ID" value="GQ55_5G113600"/>
</dbReference>
<evidence type="ECO:0000313" key="3">
    <source>
        <dbReference type="Proteomes" id="UP000244336"/>
    </source>
</evidence>